<gene>
    <name evidence="1" type="ORF">LCGC14_3025810</name>
</gene>
<protein>
    <submittedName>
        <fullName evidence="1">Uncharacterized protein</fullName>
    </submittedName>
</protein>
<name>A0A0F8Z1H3_9ZZZZ</name>
<comment type="caution">
    <text evidence="1">The sequence shown here is derived from an EMBL/GenBank/DDBJ whole genome shotgun (WGS) entry which is preliminary data.</text>
</comment>
<evidence type="ECO:0000313" key="1">
    <source>
        <dbReference type="EMBL" id="KKK60294.1"/>
    </source>
</evidence>
<organism evidence="1">
    <name type="scientific">marine sediment metagenome</name>
    <dbReference type="NCBI Taxonomy" id="412755"/>
    <lineage>
        <taxon>unclassified sequences</taxon>
        <taxon>metagenomes</taxon>
        <taxon>ecological metagenomes</taxon>
    </lineage>
</organism>
<accession>A0A0F8Z1H3</accession>
<feature type="non-terminal residue" evidence="1">
    <location>
        <position position="104"/>
    </location>
</feature>
<dbReference type="EMBL" id="LAZR01063040">
    <property type="protein sequence ID" value="KKK60294.1"/>
    <property type="molecule type" value="Genomic_DNA"/>
</dbReference>
<proteinExistence type="predicted"/>
<sequence>MKVKSFVFIGIILLVVSVLFAGKIVPEDYEFDDSEDGEYHETDRREDFEDGYPYLKYKHASKFCLTILHNNDGESQLIDLGTGLEDYGGVARFKSVVDKLKHTA</sequence>
<reference evidence="1" key="1">
    <citation type="journal article" date="2015" name="Nature">
        <title>Complex archaea that bridge the gap between prokaryotes and eukaryotes.</title>
        <authorList>
            <person name="Spang A."/>
            <person name="Saw J.H."/>
            <person name="Jorgensen S.L."/>
            <person name="Zaremba-Niedzwiedzka K."/>
            <person name="Martijn J."/>
            <person name="Lind A.E."/>
            <person name="van Eijk R."/>
            <person name="Schleper C."/>
            <person name="Guy L."/>
            <person name="Ettema T.J."/>
        </authorList>
    </citation>
    <scope>NUCLEOTIDE SEQUENCE</scope>
</reference>
<dbReference type="AlphaFoldDB" id="A0A0F8Z1H3"/>